<dbReference type="PANTHER" id="PTHR12526:SF629">
    <property type="entry name" value="TEICHURONIC ACID BIOSYNTHESIS GLYCOSYLTRANSFERASE TUAH-RELATED"/>
    <property type="match status" value="1"/>
</dbReference>
<reference evidence="3 6" key="2">
    <citation type="submission" date="2018-11" db="EMBL/GenBank/DDBJ databases">
        <title>Proposal to divide the Flavobacteriaceae and reorganize its genera based on Amino Acid Identity values calculated from whole genome sequences.</title>
        <authorList>
            <person name="Nicholson A.C."/>
            <person name="Gulvik C.A."/>
            <person name="Whitney A.M."/>
            <person name="Humrighouse B.W."/>
            <person name="Bell M."/>
            <person name="Holmes B."/>
            <person name="Steigerwalt A.G."/>
            <person name="Villarma A."/>
            <person name="Sheth M."/>
            <person name="Batra D."/>
            <person name="Pryor J."/>
            <person name="Bernardet J.-F."/>
            <person name="Hugo C."/>
            <person name="Kampfer P."/>
            <person name="Newman J."/>
            <person name="McQuiston J.R."/>
        </authorList>
    </citation>
    <scope>NUCLEOTIDE SEQUENCE [LARGE SCALE GENOMIC DNA]</scope>
    <source>
        <strain evidence="3 6">KC_1864</strain>
    </source>
</reference>
<accession>A0A3G6RQK1</accession>
<dbReference type="OrthoDB" id="9813214at2"/>
<dbReference type="EMBL" id="CP033924">
    <property type="protein sequence ID" value="AZA81112.1"/>
    <property type="molecule type" value="Genomic_DNA"/>
</dbReference>
<evidence type="ECO:0000256" key="1">
    <source>
        <dbReference type="ARBA" id="ARBA00022676"/>
    </source>
</evidence>
<reference evidence="4 5" key="1">
    <citation type="submission" date="2018-01" db="EMBL/GenBank/DDBJ databases">
        <title>Draft genome sequences of Chryseobacterium lactis NCTC11390, Chryseobacterium oncorhynchi 701B-08, and Chryseobacterium viscerum 687B-08.</title>
        <authorList>
            <person name="Jeong J.-J."/>
            <person name="Lee Y.J."/>
            <person name="Park B."/>
            <person name="Choi I.-G."/>
            <person name="Kim K.D."/>
        </authorList>
    </citation>
    <scope>NUCLEOTIDE SEQUENCE [LARGE SCALE GENOMIC DNA]</scope>
    <source>
        <strain evidence="4 5">NCTC11390</strain>
    </source>
</reference>
<keyword evidence="6" id="KW-1185">Reference proteome</keyword>
<sequence>MPKVLFLTTSHAYDDDRIFYHQAKTLIEKGYKVKICSLCADYKGVKEGIDIEAYSILGESIEKKKEIFQKVYNAFQPDTIICSEPLAVIAVKDLVKRDKISCIYDITEWYPAMSMLEGYPFPGKIFHALKFFLIQLYAGFLSTHFIFGETTKRFPLAYFFWFKKQMILPYYPDPVYIRENIKELEPNTITLCYTGQISKDKGIENFFKVIDKVRKKFPLLRIRILIIGSAKQNSDRVYFEGLLNTYSFSDLELRKPTSFEHFTEGFADADICFDLRELNFENHHSLPIKLFYFMGAGKPVVYSDLKGIRKHMGNLSFGYLVDPGNDELISDIVINYIKNPQLYDTHALNAKKDFREKYNWKTISDSFLDFVKGAIDK</sequence>
<gene>
    <name evidence="4" type="ORF">C1637_00585</name>
    <name evidence="3" type="ORF">EG342_03970</name>
</gene>
<dbReference type="Proteomes" id="UP000279972">
    <property type="component" value="Chromosome"/>
</dbReference>
<dbReference type="SUPFAM" id="SSF53756">
    <property type="entry name" value="UDP-Glycosyltransferase/glycogen phosphorylase"/>
    <property type="match status" value="1"/>
</dbReference>
<dbReference type="EMBL" id="PPEH01000001">
    <property type="protein sequence ID" value="PNW14963.1"/>
    <property type="molecule type" value="Genomic_DNA"/>
</dbReference>
<dbReference type="AlphaFoldDB" id="A0A3G6RQK1"/>
<proteinExistence type="predicted"/>
<dbReference type="Pfam" id="PF13692">
    <property type="entry name" value="Glyco_trans_1_4"/>
    <property type="match status" value="1"/>
</dbReference>
<keyword evidence="2 4" id="KW-0808">Transferase</keyword>
<dbReference type="KEGG" id="clac:EG342_03970"/>
<organism evidence="4 5">
    <name type="scientific">Chryseobacterium lactis</name>
    <dbReference type="NCBI Taxonomy" id="1241981"/>
    <lineage>
        <taxon>Bacteria</taxon>
        <taxon>Pseudomonadati</taxon>
        <taxon>Bacteroidota</taxon>
        <taxon>Flavobacteriia</taxon>
        <taxon>Flavobacteriales</taxon>
        <taxon>Weeksellaceae</taxon>
        <taxon>Chryseobacterium group</taxon>
        <taxon>Chryseobacterium</taxon>
    </lineage>
</organism>
<evidence type="ECO:0000313" key="3">
    <source>
        <dbReference type="EMBL" id="AZA81112.1"/>
    </source>
</evidence>
<dbReference type="RefSeq" id="WP_103288509.1">
    <property type="nucleotide sequence ID" value="NZ_CP033924.1"/>
</dbReference>
<dbReference type="Proteomes" id="UP000236262">
    <property type="component" value="Unassembled WGS sequence"/>
</dbReference>
<name>A0A3G6RQK1_CHRLC</name>
<keyword evidence="1" id="KW-0328">Glycosyltransferase</keyword>
<evidence type="ECO:0000313" key="6">
    <source>
        <dbReference type="Proteomes" id="UP000279972"/>
    </source>
</evidence>
<protein>
    <submittedName>
        <fullName evidence="4">Glycosyl transferase family 1</fullName>
    </submittedName>
    <submittedName>
        <fullName evidence="3">Glycosyltransferase</fullName>
    </submittedName>
</protein>
<dbReference type="PANTHER" id="PTHR12526">
    <property type="entry name" value="GLYCOSYLTRANSFERASE"/>
    <property type="match status" value="1"/>
</dbReference>
<evidence type="ECO:0000313" key="4">
    <source>
        <dbReference type="EMBL" id="PNW14963.1"/>
    </source>
</evidence>
<dbReference type="GO" id="GO:0016757">
    <property type="term" value="F:glycosyltransferase activity"/>
    <property type="evidence" value="ECO:0007669"/>
    <property type="project" value="UniProtKB-KW"/>
</dbReference>
<evidence type="ECO:0000256" key="2">
    <source>
        <dbReference type="ARBA" id="ARBA00022679"/>
    </source>
</evidence>
<evidence type="ECO:0000313" key="5">
    <source>
        <dbReference type="Proteomes" id="UP000236262"/>
    </source>
</evidence>
<dbReference type="Gene3D" id="3.40.50.2000">
    <property type="entry name" value="Glycogen Phosphorylase B"/>
    <property type="match status" value="2"/>
</dbReference>